<feature type="transmembrane region" description="Helical" evidence="1">
    <location>
        <begin position="71"/>
        <end position="96"/>
    </location>
</feature>
<keyword evidence="1" id="KW-0472">Membrane</keyword>
<dbReference type="GO" id="GO:0005886">
    <property type="term" value="C:plasma membrane"/>
    <property type="evidence" value="ECO:0007669"/>
    <property type="project" value="UniProtKB-SubCell"/>
</dbReference>
<feature type="transmembrane region" description="Helical" evidence="1">
    <location>
        <begin position="117"/>
        <end position="141"/>
    </location>
</feature>
<evidence type="ECO:0000313" key="3">
    <source>
        <dbReference type="Proteomes" id="UP000028984"/>
    </source>
</evidence>
<evidence type="ECO:0000313" key="2">
    <source>
        <dbReference type="EMBL" id="KFI85862.1"/>
    </source>
</evidence>
<name>A0A087CRG2_9BIFI</name>
<dbReference type="Proteomes" id="UP000028984">
    <property type="component" value="Unassembled WGS sequence"/>
</dbReference>
<feature type="transmembrane region" description="Helical" evidence="1">
    <location>
        <begin position="161"/>
        <end position="182"/>
    </location>
</feature>
<dbReference type="eggNOG" id="COG1277">
    <property type="taxonomic scope" value="Bacteria"/>
</dbReference>
<keyword evidence="1" id="KW-1133">Transmembrane helix</keyword>
<protein>
    <submittedName>
        <fullName evidence="2">Putative ABC-2 type transport system permease protein</fullName>
    </submittedName>
</protein>
<dbReference type="STRING" id="1437610.BREU_1045"/>
<dbReference type="OrthoDB" id="9800309at2"/>
<accession>A0A087CRG2</accession>
<dbReference type="EMBL" id="JGZK01000006">
    <property type="protein sequence ID" value="KFI85862.1"/>
    <property type="molecule type" value="Genomic_DNA"/>
</dbReference>
<dbReference type="AlphaFoldDB" id="A0A087CRG2"/>
<dbReference type="GO" id="GO:0140359">
    <property type="term" value="F:ABC-type transporter activity"/>
    <property type="evidence" value="ECO:0007669"/>
    <property type="project" value="InterPro"/>
</dbReference>
<organism evidence="2 3">
    <name type="scientific">Bifidobacterium reuteri DSM 23975</name>
    <dbReference type="NCBI Taxonomy" id="1437610"/>
    <lineage>
        <taxon>Bacteria</taxon>
        <taxon>Bacillati</taxon>
        <taxon>Actinomycetota</taxon>
        <taxon>Actinomycetes</taxon>
        <taxon>Bifidobacteriales</taxon>
        <taxon>Bifidobacteriaceae</taxon>
        <taxon>Bifidobacterium</taxon>
    </lineage>
</organism>
<feature type="transmembrane region" description="Helical" evidence="1">
    <location>
        <begin position="189"/>
        <end position="209"/>
    </location>
</feature>
<dbReference type="RefSeq" id="WP_044088569.1">
    <property type="nucleotide sequence ID" value="NZ_JDUW01000002.1"/>
</dbReference>
<comment type="caution">
    <text evidence="2">The sequence shown here is derived from an EMBL/GenBank/DDBJ whole genome shotgun (WGS) entry which is preliminary data.</text>
</comment>
<feature type="transmembrane region" description="Helical" evidence="1">
    <location>
        <begin position="240"/>
        <end position="262"/>
    </location>
</feature>
<reference evidence="2 3" key="1">
    <citation type="submission" date="2014-03" db="EMBL/GenBank/DDBJ databases">
        <title>Genomics of Bifidobacteria.</title>
        <authorList>
            <person name="Ventura M."/>
            <person name="Milani C."/>
            <person name="Lugli G.A."/>
        </authorList>
    </citation>
    <scope>NUCLEOTIDE SEQUENCE [LARGE SCALE GENOMIC DNA]</scope>
    <source>
        <strain evidence="2 3">DSM 23975</strain>
    </source>
</reference>
<evidence type="ECO:0000256" key="1">
    <source>
        <dbReference type="SAM" id="Phobius"/>
    </source>
</evidence>
<keyword evidence="3" id="KW-1185">Reference proteome</keyword>
<gene>
    <name evidence="2" type="ORF">BREU_1045</name>
</gene>
<sequence>MNVYRFEFGRQLRGFLVGEAVLLGVAVLLMVGAYPIYRDAKEAVEQVLEGFPPQFAALFGVSDGMFSFGGFYRFCSLYFMLIVAIMSCAWGLSVFGRERRTKSSDFLFVMPIGRMRLYAEKLAVCLTMVAATGALFTAVMAMIYRGYGDDPTAASIPLPRILLAACSLVGVQMVFLAFGVLIAVLSRRAIGVSGTSTMVGILGFVLVSLPEMTGEDGWRLVSPFTWFNVDEALNHGRYEVGYSMLAMIVAAVCLAAAAVVYAHADVRNR</sequence>
<feature type="transmembrane region" description="Helical" evidence="1">
    <location>
        <begin position="12"/>
        <end position="37"/>
    </location>
</feature>
<keyword evidence="1" id="KW-0812">Transmembrane</keyword>
<proteinExistence type="predicted"/>